<proteinExistence type="predicted"/>
<dbReference type="EMBL" id="JASPKY010000649">
    <property type="protein sequence ID" value="KAK9687369.1"/>
    <property type="molecule type" value="Genomic_DNA"/>
</dbReference>
<evidence type="ECO:0000313" key="2">
    <source>
        <dbReference type="EMBL" id="KAK9687369.1"/>
    </source>
</evidence>
<name>A0AAW1IDL7_POPJA</name>
<organism evidence="2 3">
    <name type="scientific">Popillia japonica</name>
    <name type="common">Japanese beetle</name>
    <dbReference type="NCBI Taxonomy" id="7064"/>
    <lineage>
        <taxon>Eukaryota</taxon>
        <taxon>Metazoa</taxon>
        <taxon>Ecdysozoa</taxon>
        <taxon>Arthropoda</taxon>
        <taxon>Hexapoda</taxon>
        <taxon>Insecta</taxon>
        <taxon>Pterygota</taxon>
        <taxon>Neoptera</taxon>
        <taxon>Endopterygota</taxon>
        <taxon>Coleoptera</taxon>
        <taxon>Polyphaga</taxon>
        <taxon>Scarabaeiformia</taxon>
        <taxon>Scarabaeidae</taxon>
        <taxon>Rutelinae</taxon>
        <taxon>Popillia</taxon>
    </lineage>
</organism>
<gene>
    <name evidence="2" type="ORF">QE152_g36502</name>
</gene>
<dbReference type="Proteomes" id="UP001458880">
    <property type="component" value="Unassembled WGS sequence"/>
</dbReference>
<feature type="region of interest" description="Disordered" evidence="1">
    <location>
        <begin position="28"/>
        <end position="71"/>
    </location>
</feature>
<feature type="compositionally biased region" description="Acidic residues" evidence="1">
    <location>
        <begin position="28"/>
        <end position="54"/>
    </location>
</feature>
<accession>A0AAW1IDL7</accession>
<protein>
    <submittedName>
        <fullName evidence="2">Uncharacterized protein</fullName>
    </submittedName>
</protein>
<reference evidence="2 3" key="1">
    <citation type="journal article" date="2024" name="BMC Genomics">
        <title>De novo assembly and annotation of Popillia japonica's genome with initial clues to its potential as an invasive pest.</title>
        <authorList>
            <person name="Cucini C."/>
            <person name="Boschi S."/>
            <person name="Funari R."/>
            <person name="Cardaioli E."/>
            <person name="Iannotti N."/>
            <person name="Marturano G."/>
            <person name="Paoli F."/>
            <person name="Bruttini M."/>
            <person name="Carapelli A."/>
            <person name="Frati F."/>
            <person name="Nardi F."/>
        </authorList>
    </citation>
    <scope>NUCLEOTIDE SEQUENCE [LARGE SCALE GENOMIC DNA]</scope>
    <source>
        <strain evidence="2">DMR45628</strain>
    </source>
</reference>
<dbReference type="AlphaFoldDB" id="A0AAW1IDL7"/>
<evidence type="ECO:0000313" key="3">
    <source>
        <dbReference type="Proteomes" id="UP001458880"/>
    </source>
</evidence>
<sequence>MASASKRVRFGDRDFESVVTGWLDEIESDYSDIEEDEQDPTYQDSEESADEDLEALERNNDEQETNAPGKKAYYGKNRYKWSACAPIRNVRTPKHNIISHLPGLKGQAKNLVNSATPLEIWNLLFTETMMKL</sequence>
<comment type="caution">
    <text evidence="2">The sequence shown here is derived from an EMBL/GenBank/DDBJ whole genome shotgun (WGS) entry which is preliminary data.</text>
</comment>
<evidence type="ECO:0000256" key="1">
    <source>
        <dbReference type="SAM" id="MobiDB-lite"/>
    </source>
</evidence>
<keyword evidence="3" id="KW-1185">Reference proteome</keyword>